<organism evidence="2 3">
    <name type="scientific">Roridomyces roridus</name>
    <dbReference type="NCBI Taxonomy" id="1738132"/>
    <lineage>
        <taxon>Eukaryota</taxon>
        <taxon>Fungi</taxon>
        <taxon>Dikarya</taxon>
        <taxon>Basidiomycota</taxon>
        <taxon>Agaricomycotina</taxon>
        <taxon>Agaricomycetes</taxon>
        <taxon>Agaricomycetidae</taxon>
        <taxon>Agaricales</taxon>
        <taxon>Marasmiineae</taxon>
        <taxon>Mycenaceae</taxon>
        <taxon>Roridomyces</taxon>
    </lineage>
</organism>
<dbReference type="InterPro" id="IPR002018">
    <property type="entry name" value="CarbesteraseB"/>
</dbReference>
<keyword evidence="3" id="KW-1185">Reference proteome</keyword>
<evidence type="ECO:0000313" key="3">
    <source>
        <dbReference type="Proteomes" id="UP001221142"/>
    </source>
</evidence>
<dbReference type="InterPro" id="IPR050309">
    <property type="entry name" value="Type-B_Carboxylest/Lipase"/>
</dbReference>
<dbReference type="Gene3D" id="3.40.50.1820">
    <property type="entry name" value="alpha/beta hydrolase"/>
    <property type="match status" value="1"/>
</dbReference>
<evidence type="ECO:0000259" key="1">
    <source>
        <dbReference type="Pfam" id="PF00135"/>
    </source>
</evidence>
<accession>A0AAD7FNR2</accession>
<comment type="caution">
    <text evidence="2">The sequence shown here is derived from an EMBL/GenBank/DDBJ whole genome shotgun (WGS) entry which is preliminary data.</text>
</comment>
<evidence type="ECO:0000313" key="2">
    <source>
        <dbReference type="EMBL" id="KAJ7630310.1"/>
    </source>
</evidence>
<feature type="domain" description="Carboxylesterase type B" evidence="1">
    <location>
        <begin position="83"/>
        <end position="553"/>
    </location>
</feature>
<protein>
    <submittedName>
        <fullName evidence="2">Carotenoid ester lipase</fullName>
    </submittedName>
</protein>
<gene>
    <name evidence="2" type="ORF">FB45DRAFT_1058339</name>
</gene>
<proteinExistence type="predicted"/>
<dbReference type="Proteomes" id="UP001221142">
    <property type="component" value="Unassembled WGS sequence"/>
</dbReference>
<dbReference type="SUPFAM" id="SSF53474">
    <property type="entry name" value="alpha/beta-Hydrolases"/>
    <property type="match status" value="1"/>
</dbReference>
<name>A0AAD7FNR2_9AGAR</name>
<dbReference type="InterPro" id="IPR029058">
    <property type="entry name" value="AB_hydrolase_fold"/>
</dbReference>
<dbReference type="AlphaFoldDB" id="A0AAD7FNR2"/>
<dbReference type="Pfam" id="PF00135">
    <property type="entry name" value="COesterase"/>
    <property type="match status" value="1"/>
</dbReference>
<dbReference type="EMBL" id="JARKIF010000009">
    <property type="protein sequence ID" value="KAJ7630310.1"/>
    <property type="molecule type" value="Genomic_DNA"/>
</dbReference>
<dbReference type="PANTHER" id="PTHR11559">
    <property type="entry name" value="CARBOXYLESTERASE"/>
    <property type="match status" value="1"/>
</dbReference>
<sequence>MHSGILILKRLSMTIDRAFRRTPKGSINVNRVRGLLGLPDVFKGIDLNWHLHVFPYRLHSIVFSGGLGLCAFLFHITASSAAEPIVSLSYGTFQGFNDGNLTKFFGVPFAKAGRFEAPSAPGPFQGVYNATTYGPACPQQALYSPLTSSTPFTPGKYPAISEECLTLDIYKPATSNAESRLPVFVWMYGGGFEVGNSRDLDMTPVVERSILTNEPVVVVAINYRSSAFGFLAGKEVAAAGVANLGLRDQISALEWVKNNIGAFDGDAARVVLGGQSSGATSAALLMLDNQLNSNTLFHGAFMQSGAPVTFPSVSAGQSDYDGLVEANNCTGANDALQCLRQVPFDSFMATVNQTANLFSYSSLELVWRPRVDGIVIPIDPMVSVSLGQFSKAPFMMGNSDDEGTVFAAVLPNITTSDEFVEYVHTYYMPSVSPAQLAEVATLYPNDPTRGSPFGTGTANQLYPEFKRLSAFLGDYVFMVPRRFFLQHASKRQNVWGWLNKRGKLSSPFGAYHISDQSIWFPTGTADTTGMDYLISFINTLDPNGVTKSSWPTWDQPSLSGLTSLLTFSDPDVFNITAEDFRVETLAYLTDMTLEMVEVVRKRV</sequence>
<reference evidence="2" key="1">
    <citation type="submission" date="2023-03" db="EMBL/GenBank/DDBJ databases">
        <title>Massive genome expansion in bonnet fungi (Mycena s.s.) driven by repeated elements and novel gene families across ecological guilds.</title>
        <authorList>
            <consortium name="Lawrence Berkeley National Laboratory"/>
            <person name="Harder C.B."/>
            <person name="Miyauchi S."/>
            <person name="Viragh M."/>
            <person name="Kuo A."/>
            <person name="Thoen E."/>
            <person name="Andreopoulos B."/>
            <person name="Lu D."/>
            <person name="Skrede I."/>
            <person name="Drula E."/>
            <person name="Henrissat B."/>
            <person name="Morin E."/>
            <person name="Kohler A."/>
            <person name="Barry K."/>
            <person name="LaButti K."/>
            <person name="Morin E."/>
            <person name="Salamov A."/>
            <person name="Lipzen A."/>
            <person name="Mereny Z."/>
            <person name="Hegedus B."/>
            <person name="Baldrian P."/>
            <person name="Stursova M."/>
            <person name="Weitz H."/>
            <person name="Taylor A."/>
            <person name="Grigoriev I.V."/>
            <person name="Nagy L.G."/>
            <person name="Martin F."/>
            <person name="Kauserud H."/>
        </authorList>
    </citation>
    <scope>NUCLEOTIDE SEQUENCE</scope>
    <source>
        <strain evidence="2">9284</strain>
    </source>
</reference>